<keyword evidence="3" id="KW-1185">Reference proteome</keyword>
<evidence type="ECO:0000256" key="1">
    <source>
        <dbReference type="SAM" id="MobiDB-lite"/>
    </source>
</evidence>
<dbReference type="EMBL" id="CAUYUJ010018048">
    <property type="protein sequence ID" value="CAK0880200.1"/>
    <property type="molecule type" value="Genomic_DNA"/>
</dbReference>
<feature type="region of interest" description="Disordered" evidence="1">
    <location>
        <begin position="30"/>
        <end position="129"/>
    </location>
</feature>
<feature type="compositionally biased region" description="Low complexity" evidence="1">
    <location>
        <begin position="164"/>
        <end position="185"/>
    </location>
</feature>
<gene>
    <name evidence="2" type="ORF">PCOR1329_LOCUS63414</name>
</gene>
<protein>
    <submittedName>
        <fullName evidence="2">Uncharacterized protein</fullName>
    </submittedName>
</protein>
<comment type="caution">
    <text evidence="2">The sequence shown here is derived from an EMBL/GenBank/DDBJ whole genome shotgun (WGS) entry which is preliminary data.</text>
</comment>
<evidence type="ECO:0000313" key="3">
    <source>
        <dbReference type="Proteomes" id="UP001189429"/>
    </source>
</evidence>
<evidence type="ECO:0000313" key="2">
    <source>
        <dbReference type="EMBL" id="CAK0880200.1"/>
    </source>
</evidence>
<feature type="compositionally biased region" description="Low complexity" evidence="1">
    <location>
        <begin position="101"/>
        <end position="129"/>
    </location>
</feature>
<dbReference type="Proteomes" id="UP001189429">
    <property type="component" value="Unassembled WGS sequence"/>
</dbReference>
<reference evidence="2" key="1">
    <citation type="submission" date="2023-10" db="EMBL/GenBank/DDBJ databases">
        <authorList>
            <person name="Chen Y."/>
            <person name="Shah S."/>
            <person name="Dougan E. K."/>
            <person name="Thang M."/>
            <person name="Chan C."/>
        </authorList>
    </citation>
    <scope>NUCLEOTIDE SEQUENCE [LARGE SCALE GENOMIC DNA]</scope>
</reference>
<feature type="non-terminal residue" evidence="2">
    <location>
        <position position="397"/>
    </location>
</feature>
<feature type="region of interest" description="Disordered" evidence="1">
    <location>
        <begin position="164"/>
        <end position="203"/>
    </location>
</feature>
<proteinExistence type="predicted"/>
<sequence>DDAAAAGARDGAGAPGAVAFAVDVLDAGRHRPPAAAAASKGAAAGEGRAARRAGAAPARPLAPPQRARALTSRAFDQSFDGYDSLDKSGSLQSVAREVSSAAQADAPAPAAPAARQDDAAAAGARDGAGAPGAVAFAVDVPGAGRHRPPAAAAASKGAAAGEGRAVRRAGAAPAGPLAPPQRARALTSRAFDQSSGRGSFDGYDSLDKSGARDEVASVAWALQDTVSSGTWTRRIQLGEYKFEDADLDGRAVLETMERGLTNATELDGRRWRQNCAPHVARHLEHPRFSVLVGERAQRDGRANAGAARVDLAIDICAAAFRRRRAARERHVQRLQRMRADDPGARLRELPEHILALQRGADAFDNGQGTARASQDDAIPIDLELPLPYLVPAHLQPA</sequence>
<organism evidence="2 3">
    <name type="scientific">Prorocentrum cordatum</name>
    <dbReference type="NCBI Taxonomy" id="2364126"/>
    <lineage>
        <taxon>Eukaryota</taxon>
        <taxon>Sar</taxon>
        <taxon>Alveolata</taxon>
        <taxon>Dinophyceae</taxon>
        <taxon>Prorocentrales</taxon>
        <taxon>Prorocentraceae</taxon>
        <taxon>Prorocentrum</taxon>
    </lineage>
</organism>
<accession>A0ABN9W2L0</accession>
<feature type="compositionally biased region" description="Low complexity" evidence="1">
    <location>
        <begin position="33"/>
        <end position="69"/>
    </location>
</feature>
<name>A0ABN9W2L0_9DINO</name>
<feature type="non-terminal residue" evidence="2">
    <location>
        <position position="1"/>
    </location>
</feature>